<dbReference type="Proteomes" id="UP000199592">
    <property type="component" value="Unassembled WGS sequence"/>
</dbReference>
<organism evidence="3 4">
    <name type="scientific">Flagellimonas zhangzhouensis</name>
    <dbReference type="NCBI Taxonomy" id="1073328"/>
    <lineage>
        <taxon>Bacteria</taxon>
        <taxon>Pseudomonadati</taxon>
        <taxon>Bacteroidota</taxon>
        <taxon>Flavobacteriia</taxon>
        <taxon>Flavobacteriales</taxon>
        <taxon>Flavobacteriaceae</taxon>
        <taxon>Flagellimonas</taxon>
    </lineage>
</organism>
<feature type="region of interest" description="Disordered" evidence="1">
    <location>
        <begin position="26"/>
        <end position="53"/>
    </location>
</feature>
<dbReference type="Gene3D" id="2.60.40.10">
    <property type="entry name" value="Immunoglobulins"/>
    <property type="match status" value="2"/>
</dbReference>
<protein>
    <recommendedName>
        <fullName evidence="5">Cadherin domain-containing protein</fullName>
    </recommendedName>
</protein>
<dbReference type="PROSITE" id="PS51257">
    <property type="entry name" value="PROKAR_LIPOPROTEIN"/>
    <property type="match status" value="1"/>
</dbReference>
<evidence type="ECO:0000256" key="2">
    <source>
        <dbReference type="SAM" id="SignalP"/>
    </source>
</evidence>
<feature type="chain" id="PRO_5011725118" description="Cadherin domain-containing protein" evidence="2">
    <location>
        <begin position="25"/>
        <end position="727"/>
    </location>
</feature>
<accession>A0A1H2Y1G7</accession>
<dbReference type="STRING" id="1073328.SAMN05216294_2945"/>
<keyword evidence="4" id="KW-1185">Reference proteome</keyword>
<evidence type="ECO:0000313" key="3">
    <source>
        <dbReference type="EMBL" id="SDW99053.1"/>
    </source>
</evidence>
<dbReference type="Pfam" id="PF17957">
    <property type="entry name" value="Big_7"/>
    <property type="match status" value="1"/>
</dbReference>
<dbReference type="InterPro" id="IPR013783">
    <property type="entry name" value="Ig-like_fold"/>
</dbReference>
<name>A0A1H2Y1G7_9FLAO</name>
<proteinExistence type="predicted"/>
<dbReference type="OrthoDB" id="1179649at2"/>
<dbReference type="RefSeq" id="WP_090298190.1">
    <property type="nucleotide sequence ID" value="NZ_FNKI01000003.1"/>
</dbReference>
<dbReference type="EMBL" id="FNMY01000004">
    <property type="protein sequence ID" value="SDW99053.1"/>
    <property type="molecule type" value="Genomic_DNA"/>
</dbReference>
<dbReference type="AlphaFoldDB" id="A0A1H2Y1G7"/>
<keyword evidence="2" id="KW-0732">Signal</keyword>
<evidence type="ECO:0000256" key="1">
    <source>
        <dbReference type="SAM" id="MobiDB-lite"/>
    </source>
</evidence>
<evidence type="ECO:0008006" key="5">
    <source>
        <dbReference type="Google" id="ProtNLM"/>
    </source>
</evidence>
<evidence type="ECO:0000313" key="4">
    <source>
        <dbReference type="Proteomes" id="UP000199592"/>
    </source>
</evidence>
<feature type="signal peptide" evidence="2">
    <location>
        <begin position="1"/>
        <end position="24"/>
    </location>
</feature>
<reference evidence="4" key="1">
    <citation type="submission" date="2016-10" db="EMBL/GenBank/DDBJ databases">
        <authorList>
            <person name="Varghese N."/>
            <person name="Submissions S."/>
        </authorList>
    </citation>
    <scope>NUCLEOTIDE SEQUENCE [LARGE SCALE GENOMIC DNA]</scope>
    <source>
        <strain evidence="4">DSM 25030</strain>
    </source>
</reference>
<sequence length="727" mass="81363">MNTNKLNYLLLFSIFILFSCSSDSEDPTPSPDTIAPELEFSIPGSSSGSSGSETPIVSNQLVVEINAEDAGGIDKVEAFLNNEKVGEDTTAPYQITIDVSGYTSKNSLTNKFTDYTLRITVTDTSGNETSEEQIIHIDNEIPVISEVSLSDGQIIGGDSNQVTFNVSDNEGLMSIKTYLNETLLEEITEDIFEVNLSTLALVDGENTFKIEAVDLAENTANYEVAFISDNTGPAISLAVTFEKLYDPTTIEPDVSDQFSEVKSVEFLIGNESLALLENEANPSYLLIPDNIDTGVNTLTIKSLDNLSNESVLEIPLSIERKLITINIPEDRLHPAIVVPIVFISKMDGSMVTYQEILRDDREIVLSTPEEFTDTDEFMLTFFLQDNSGTSGISTHQNLTRSTPGVINLPSPKRLMADNSYEIPAINFLSTDSTHGTGGEYLVSTAEYHSYLNTTEGNFSISSSAVESTTNRYDSFYLYKNNGGYSYRFIDNPVDNNFVLDANDFINDGVETQSFTVNSTEALFDQISNLIIYGYQSQNDFQNKLSHQIYHSSFAAHTGTNVSYQLNTGFDNYQHFLLFGKYYTYRNGPPIDNYSIPDLSFTYSKNNNIVDLNIQGENHVVGRMQCIDFDNLNYDWYITFNSESTTSVVLPEFPDVIDHYVNQAQQDGNIKIESIELLSYESIFSYDEYVEQVVKDQKNVLDVTDWYQLIFESRTGNFNLPNKEFIFQ</sequence>
<gene>
    <name evidence="3" type="ORF">SAMN04487892_2937</name>
</gene>